<gene>
    <name evidence="2" type="ORF">CP982_07600</name>
    <name evidence="1" type="ORF">FHS40_007469</name>
</gene>
<dbReference type="Proteomes" id="UP000326505">
    <property type="component" value="Chromosome"/>
</dbReference>
<protein>
    <recommendedName>
        <fullName evidence="5">Type II toxin-antitoxin system RelE/ParE family toxin</fullName>
    </recommendedName>
</protein>
<dbReference type="KEGG" id="sspb:CP982_07600"/>
<keyword evidence="4" id="KW-1185">Reference proteome</keyword>
<evidence type="ECO:0000313" key="3">
    <source>
        <dbReference type="Proteomes" id="UP000326505"/>
    </source>
</evidence>
<evidence type="ECO:0008006" key="5">
    <source>
        <dbReference type="Google" id="ProtNLM"/>
    </source>
</evidence>
<dbReference type="RefSeq" id="WP_150509801.1">
    <property type="nucleotide sequence ID" value="NZ_BMSQ01000020.1"/>
</dbReference>
<dbReference type="EMBL" id="JACHJD010000018">
    <property type="protein sequence ID" value="MBB5108348.1"/>
    <property type="molecule type" value="Genomic_DNA"/>
</dbReference>
<evidence type="ECO:0000313" key="1">
    <source>
        <dbReference type="EMBL" id="MBB5108348.1"/>
    </source>
</evidence>
<evidence type="ECO:0000313" key="2">
    <source>
        <dbReference type="EMBL" id="QEV58597.1"/>
    </source>
</evidence>
<dbReference type="EMBL" id="CP023690">
    <property type="protein sequence ID" value="QEV58597.1"/>
    <property type="molecule type" value="Genomic_DNA"/>
</dbReference>
<proteinExistence type="predicted"/>
<accession>A0A5P2X0Q1</accession>
<organism evidence="2 3">
    <name type="scientific">Streptomyces spectabilis</name>
    <dbReference type="NCBI Taxonomy" id="68270"/>
    <lineage>
        <taxon>Bacteria</taxon>
        <taxon>Bacillati</taxon>
        <taxon>Actinomycetota</taxon>
        <taxon>Actinomycetes</taxon>
        <taxon>Kitasatosporales</taxon>
        <taxon>Streptomycetaceae</taxon>
        <taxon>Streptomyces</taxon>
    </lineage>
</organism>
<dbReference type="Proteomes" id="UP000549009">
    <property type="component" value="Unassembled WGS sequence"/>
</dbReference>
<dbReference type="AlphaFoldDB" id="A0A5P2X0Q1"/>
<sequence length="89" mass="9725">MPPKHSRSGARIIFGPVAVEQAADFTPAEEIAVDRALSAIAANPLIGTLRPKTEHGGIMWEYRAPGTSVRIIYTMTVRRTIITVAYFEA</sequence>
<name>A0A5P2X0Q1_STRST</name>
<evidence type="ECO:0000313" key="4">
    <source>
        <dbReference type="Proteomes" id="UP000549009"/>
    </source>
</evidence>
<reference evidence="1 4" key="2">
    <citation type="submission" date="2020-08" db="EMBL/GenBank/DDBJ databases">
        <title>Genomic Encyclopedia of Type Strains, Phase III (KMG-III): the genomes of soil and plant-associated and newly described type strains.</title>
        <authorList>
            <person name="Whitman W."/>
        </authorList>
    </citation>
    <scope>NUCLEOTIDE SEQUENCE [LARGE SCALE GENOMIC DNA]</scope>
    <source>
        <strain evidence="1 4">CECT 3146</strain>
    </source>
</reference>
<reference evidence="2 3" key="1">
    <citation type="submission" date="2017-09" db="EMBL/GenBank/DDBJ databases">
        <authorList>
            <person name="Lee N."/>
            <person name="Cho B.-K."/>
        </authorList>
    </citation>
    <scope>NUCLEOTIDE SEQUENCE [LARGE SCALE GENOMIC DNA]</scope>
    <source>
        <strain evidence="2 3">ATCC 27465</strain>
    </source>
</reference>